<gene>
    <name evidence="2" type="ORF">AYBTSS11_LOCUS8326</name>
</gene>
<evidence type="ECO:0000256" key="1">
    <source>
        <dbReference type="SAM" id="MobiDB-lite"/>
    </source>
</evidence>
<keyword evidence="3" id="KW-1185">Reference proteome</keyword>
<dbReference type="Proteomes" id="UP001189624">
    <property type="component" value="Chromosome 3"/>
</dbReference>
<evidence type="ECO:0000313" key="2">
    <source>
        <dbReference type="EMBL" id="CAJ1938009.1"/>
    </source>
</evidence>
<feature type="region of interest" description="Disordered" evidence="1">
    <location>
        <begin position="32"/>
        <end position="60"/>
    </location>
</feature>
<sequence>MGQQPKVLEVDFVPMSSFSSCSSPSFASYGATTTHPRAAPVPPISCGPRPRRKQPSHNSEAQELVRLLTHKISDKEPLLKTLNKYVKQVRTEHCFLLFEQLGKEDKWLQCIEVPSPSLSSLSLSLSLCSAVMKFVSAAQTFSVFGIFIFTL</sequence>
<dbReference type="EMBL" id="OY731400">
    <property type="protein sequence ID" value="CAJ1938009.1"/>
    <property type="molecule type" value="Genomic_DNA"/>
</dbReference>
<evidence type="ECO:0000313" key="3">
    <source>
        <dbReference type="Proteomes" id="UP001189624"/>
    </source>
</evidence>
<proteinExistence type="predicted"/>
<name>A0AA86S7K6_9FABA</name>
<dbReference type="AlphaFoldDB" id="A0AA86S7K6"/>
<dbReference type="Gramene" id="rna-AYBTSS11_LOCUS8326">
    <property type="protein sequence ID" value="CAJ1938009.1"/>
    <property type="gene ID" value="gene-AYBTSS11_LOCUS8326"/>
</dbReference>
<protein>
    <submittedName>
        <fullName evidence="2">Uncharacterized protein</fullName>
    </submittedName>
</protein>
<organism evidence="2 3">
    <name type="scientific">Sphenostylis stenocarpa</name>
    <dbReference type="NCBI Taxonomy" id="92480"/>
    <lineage>
        <taxon>Eukaryota</taxon>
        <taxon>Viridiplantae</taxon>
        <taxon>Streptophyta</taxon>
        <taxon>Embryophyta</taxon>
        <taxon>Tracheophyta</taxon>
        <taxon>Spermatophyta</taxon>
        <taxon>Magnoliopsida</taxon>
        <taxon>eudicotyledons</taxon>
        <taxon>Gunneridae</taxon>
        <taxon>Pentapetalae</taxon>
        <taxon>rosids</taxon>
        <taxon>fabids</taxon>
        <taxon>Fabales</taxon>
        <taxon>Fabaceae</taxon>
        <taxon>Papilionoideae</taxon>
        <taxon>50 kb inversion clade</taxon>
        <taxon>NPAAA clade</taxon>
        <taxon>indigoferoid/millettioid clade</taxon>
        <taxon>Phaseoleae</taxon>
        <taxon>Sphenostylis</taxon>
    </lineage>
</organism>
<reference evidence="2" key="1">
    <citation type="submission" date="2023-10" db="EMBL/GenBank/DDBJ databases">
        <authorList>
            <person name="Domelevo Entfellner J.-B."/>
        </authorList>
    </citation>
    <scope>NUCLEOTIDE SEQUENCE</scope>
</reference>
<accession>A0AA86S7K6</accession>